<accession>A0A2B7WZ83</accession>
<dbReference type="AlphaFoldDB" id="A0A2B7WZ83"/>
<sequence>MLYPTARMKVAVRELYTHLLRFFIRAHDWYQESPWRHALHAITRPVELRYTDLLDKIAECSQAIDQLAISGSQAEVRVMHRKLDALLSVPRKIDIIMSKLNHFGADIQEIQAYQSVHSSALVDTNQRLSDLQISQILTFVSTVPLADPIKSFQYCLSMRNRHQPNSQRGRSNAIWLSPKLRAWSHSRDSDLIIVKGTFQSRFVLRNFCVDVIRQLRASNVPVLWAMRTTHEKDHSSPGPVSSIDLLKYMVLQALRLSPTTEQQQQTEKSMALNCTRFQSATTEQEWLQLLESVLIGINRPVYLILDMQLLDSDLCLPSYFHWPAAWLNLFQALAGRGLQTKVKVLLYGYGSASHLQTSDERIGHIVLRPNHTLRASVRNARNRNKARIRGRIFEVP</sequence>
<organism evidence="2 3">
    <name type="scientific">Polytolypa hystricis (strain UAMH7299)</name>
    <dbReference type="NCBI Taxonomy" id="1447883"/>
    <lineage>
        <taxon>Eukaryota</taxon>
        <taxon>Fungi</taxon>
        <taxon>Dikarya</taxon>
        <taxon>Ascomycota</taxon>
        <taxon>Pezizomycotina</taxon>
        <taxon>Eurotiomycetes</taxon>
        <taxon>Eurotiomycetidae</taxon>
        <taxon>Onygenales</taxon>
        <taxon>Onygenales incertae sedis</taxon>
        <taxon>Polytolypa</taxon>
    </lineage>
</organism>
<name>A0A2B7WZ83_POLH7</name>
<dbReference type="OrthoDB" id="61900at2759"/>
<evidence type="ECO:0000259" key="1">
    <source>
        <dbReference type="Pfam" id="PF24809"/>
    </source>
</evidence>
<evidence type="ECO:0000313" key="2">
    <source>
        <dbReference type="EMBL" id="PGH01802.1"/>
    </source>
</evidence>
<evidence type="ECO:0000313" key="3">
    <source>
        <dbReference type="Proteomes" id="UP000224634"/>
    </source>
</evidence>
<proteinExistence type="predicted"/>
<feature type="domain" description="DUF7708" evidence="1">
    <location>
        <begin position="2"/>
        <end position="75"/>
    </location>
</feature>
<dbReference type="EMBL" id="PDNA01000232">
    <property type="protein sequence ID" value="PGH01802.1"/>
    <property type="molecule type" value="Genomic_DNA"/>
</dbReference>
<dbReference type="Proteomes" id="UP000224634">
    <property type="component" value="Unassembled WGS sequence"/>
</dbReference>
<dbReference type="STRING" id="1447883.A0A2B7WZ83"/>
<dbReference type="InterPro" id="IPR056125">
    <property type="entry name" value="DUF7708"/>
</dbReference>
<comment type="caution">
    <text evidence="2">The sequence shown here is derived from an EMBL/GenBank/DDBJ whole genome shotgun (WGS) entry which is preliminary data.</text>
</comment>
<reference evidence="2 3" key="1">
    <citation type="submission" date="2017-10" db="EMBL/GenBank/DDBJ databases">
        <title>Comparative genomics in systemic dimorphic fungi from Ajellomycetaceae.</title>
        <authorList>
            <person name="Munoz J.F."/>
            <person name="Mcewen J.G."/>
            <person name="Clay O.K."/>
            <person name="Cuomo C.A."/>
        </authorList>
    </citation>
    <scope>NUCLEOTIDE SEQUENCE [LARGE SCALE GENOMIC DNA]</scope>
    <source>
        <strain evidence="2 3">UAMH7299</strain>
    </source>
</reference>
<dbReference type="Pfam" id="PF24809">
    <property type="entry name" value="DUF7708"/>
    <property type="match status" value="1"/>
</dbReference>
<protein>
    <recommendedName>
        <fullName evidence="1">DUF7708 domain-containing protein</fullName>
    </recommendedName>
</protein>
<gene>
    <name evidence="2" type="ORF">AJ80_08969</name>
</gene>
<keyword evidence="3" id="KW-1185">Reference proteome</keyword>